<reference evidence="9 10" key="1">
    <citation type="journal article" date="2018" name="Nat. Biotechnol.">
        <title>A standardized bacterial taxonomy based on genome phylogeny substantially revises the tree of life.</title>
        <authorList>
            <person name="Parks D.H."/>
            <person name="Chuvochina M."/>
            <person name="Waite D.W."/>
            <person name="Rinke C."/>
            <person name="Skarshewski A."/>
            <person name="Chaumeil P.A."/>
            <person name="Hugenholtz P."/>
        </authorList>
    </citation>
    <scope>NUCLEOTIDE SEQUENCE [LARGE SCALE GENOMIC DNA]</scope>
    <source>
        <strain evidence="9">UBA9667</strain>
    </source>
</reference>
<dbReference type="Gene3D" id="2.60.40.1120">
    <property type="entry name" value="Carboxypeptidase-like, regulatory domain"/>
    <property type="match status" value="1"/>
</dbReference>
<accession>A0A3D2SGC1</accession>
<evidence type="ECO:0000256" key="4">
    <source>
        <dbReference type="ARBA" id="ARBA00022692"/>
    </source>
</evidence>
<proteinExistence type="inferred from homology"/>
<evidence type="ECO:0000313" key="9">
    <source>
        <dbReference type="EMBL" id="HCK25315.1"/>
    </source>
</evidence>
<organism evidence="9 10">
    <name type="scientific">Bacteroides graminisolvens</name>
    <dbReference type="NCBI Taxonomy" id="477666"/>
    <lineage>
        <taxon>Bacteria</taxon>
        <taxon>Pseudomonadati</taxon>
        <taxon>Bacteroidota</taxon>
        <taxon>Bacteroidia</taxon>
        <taxon>Bacteroidales</taxon>
        <taxon>Bacteroidaceae</taxon>
        <taxon>Bacteroides</taxon>
    </lineage>
</organism>
<keyword evidence="3 7" id="KW-1134">Transmembrane beta strand</keyword>
<keyword evidence="5 7" id="KW-0472">Membrane</keyword>
<dbReference type="NCBIfam" id="TIGR04056">
    <property type="entry name" value="OMP_RagA_SusC"/>
    <property type="match status" value="1"/>
</dbReference>
<evidence type="ECO:0000256" key="6">
    <source>
        <dbReference type="ARBA" id="ARBA00023237"/>
    </source>
</evidence>
<dbReference type="Pfam" id="PF07715">
    <property type="entry name" value="Plug"/>
    <property type="match status" value="1"/>
</dbReference>
<comment type="similarity">
    <text evidence="7">Belongs to the TonB-dependent receptor family.</text>
</comment>
<dbReference type="NCBIfam" id="TIGR04057">
    <property type="entry name" value="SusC_RagA_signa"/>
    <property type="match status" value="1"/>
</dbReference>
<dbReference type="InterPro" id="IPR039426">
    <property type="entry name" value="TonB-dep_rcpt-like"/>
</dbReference>
<evidence type="ECO:0000313" key="10">
    <source>
        <dbReference type="Proteomes" id="UP000263098"/>
    </source>
</evidence>
<evidence type="ECO:0000256" key="2">
    <source>
        <dbReference type="ARBA" id="ARBA00022448"/>
    </source>
</evidence>
<protein>
    <submittedName>
        <fullName evidence="9">SusC/RagA family TonB-linked outer membrane protein</fullName>
    </submittedName>
</protein>
<dbReference type="FunFam" id="2.60.40.1120:FF:000003">
    <property type="entry name" value="Outer membrane protein Omp121"/>
    <property type="match status" value="1"/>
</dbReference>
<dbReference type="InterPro" id="IPR023996">
    <property type="entry name" value="TonB-dep_OMP_SusC/RagA"/>
</dbReference>
<dbReference type="InterPro" id="IPR008969">
    <property type="entry name" value="CarboxyPept-like_regulatory"/>
</dbReference>
<keyword evidence="2 7" id="KW-0813">Transport</keyword>
<keyword evidence="6 7" id="KW-0998">Cell outer membrane</keyword>
<dbReference type="EMBL" id="DPVG01000416">
    <property type="protein sequence ID" value="HCK25315.1"/>
    <property type="molecule type" value="Genomic_DNA"/>
</dbReference>
<evidence type="ECO:0000256" key="7">
    <source>
        <dbReference type="PROSITE-ProRule" id="PRU01360"/>
    </source>
</evidence>
<dbReference type="InterPro" id="IPR036942">
    <property type="entry name" value="Beta-barrel_TonB_sf"/>
</dbReference>
<feature type="domain" description="TonB-dependent receptor plug" evidence="8">
    <location>
        <begin position="129"/>
        <end position="235"/>
    </location>
</feature>
<name>A0A3D2SGC1_9BACE</name>
<evidence type="ECO:0000256" key="5">
    <source>
        <dbReference type="ARBA" id="ARBA00023136"/>
    </source>
</evidence>
<comment type="caution">
    <text evidence="9">The sequence shown here is derived from an EMBL/GenBank/DDBJ whole genome shotgun (WGS) entry which is preliminary data.</text>
</comment>
<dbReference type="AlphaFoldDB" id="A0A3D2SGC1"/>
<keyword evidence="4 7" id="KW-0812">Transmembrane</keyword>
<dbReference type="Pfam" id="PF13715">
    <property type="entry name" value="CarbopepD_reg_2"/>
    <property type="match status" value="1"/>
</dbReference>
<dbReference type="InterPro" id="IPR012910">
    <property type="entry name" value="Plug_dom"/>
</dbReference>
<evidence type="ECO:0000256" key="3">
    <source>
        <dbReference type="ARBA" id="ARBA00022452"/>
    </source>
</evidence>
<evidence type="ECO:0000259" key="8">
    <source>
        <dbReference type="Pfam" id="PF07715"/>
    </source>
</evidence>
<dbReference type="Gene3D" id="2.40.170.20">
    <property type="entry name" value="TonB-dependent receptor, beta-barrel domain"/>
    <property type="match status" value="1"/>
</dbReference>
<dbReference type="SUPFAM" id="SSF49464">
    <property type="entry name" value="Carboxypeptidase regulatory domain-like"/>
    <property type="match status" value="1"/>
</dbReference>
<dbReference type="InterPro" id="IPR037066">
    <property type="entry name" value="Plug_dom_sf"/>
</dbReference>
<evidence type="ECO:0000256" key="1">
    <source>
        <dbReference type="ARBA" id="ARBA00004571"/>
    </source>
</evidence>
<dbReference type="Gene3D" id="2.170.130.10">
    <property type="entry name" value="TonB-dependent receptor, plug domain"/>
    <property type="match status" value="1"/>
</dbReference>
<dbReference type="InterPro" id="IPR023997">
    <property type="entry name" value="TonB-dep_OMP_SusC/RagA_CS"/>
</dbReference>
<dbReference type="Proteomes" id="UP000263098">
    <property type="component" value="Unassembled WGS sequence"/>
</dbReference>
<sequence>MENKEKKEKSLKLSNFFPRFLLVALFLIGATMTFAQGKSIKGVVLDQNSEPIIGANVLVEGTTNGAITDLDGNFSLTNVASTAKLRVSYIGYITQVVPVAGNSTFKIQLKEDAKALDEVVVVGYGVQKKSDVTGAITSVNEKTLKERPVQNAISAMQGKAAGVDIQSNVRPGETSAVVIRGNRSIKASNAPLYVVDGVVLMGDVNDINPGDIESIEILKDASSTAIYGSRGANGVVLVTTKSGKSGKVQVDYNMTISADVANSITDWASAGEMLDRIRTAEINGGTYKLGTTVLTEPNLEADISKFGHGDAASIAALQKAYEGGTYDSSKIPTTDWIGMMTRTGITQNHQLSISAGNEKSKLFTSLGYYNAKGVQLNQGFYRYTARINGEIKVTNWLNVGTSISASYSEQEYGTMNYSGSATGARDLYGRALSQYLIAKPYDEDGNLVDYPGGNASAPVWNPYIDIDNTSDNTRRVNLQANAFAEITFTPWLKYRFNLGTNYNNVKEGSWVGSQSTINRKGNPAYSSASNESQDRKNWLIENILFFNKEVGIHSFGATLVQSAQKSMYENLSASANKILYDSSKWWNLASNLNGKPSSYGSGFSENSLMSYMGRVNYGLMNRYLVTASLRYDGASVLATGNKWDYFPSVALAWKMQEEKFIKSIQWIDELKLRLGYGVTGNSAVSAYTTSGPLSQYNYVYGTTPAIGMIPKDMANKKLGWEKTRQINIGLDFAVLNRRLSGTLEWYQSNTFDLLMDRSIPGITGFSNVLDNIGEMKNSGIELSLSSVNIDKRDFTWRTDLNISHNKEEIVSLVNGKQDMPSNGWFIGQPLSVYRYYIVDGLWQNTPEDLAEIAEWKKNGYNFAPGQYKPKEVNKNYKLEDDDKQIVGNRSPKVVIGLTNTFNYKNWELSFFLYGRLGQKYYYNIDPNASGDYVVYGRKASLNDFWSEENPNAKYPKLTSASNVSDANVNRSANVHNGSFVSVRNISLGYTFKDKLLSKYSIRSLNVFAQVINPFLFGGEVVKAGINPEDTNNLNSFNSVGDLQGATNNNTMMTTSFVFG</sequence>
<dbReference type="SUPFAM" id="SSF56935">
    <property type="entry name" value="Porins"/>
    <property type="match status" value="1"/>
</dbReference>
<gene>
    <name evidence="9" type="ORF">DHW31_11215</name>
</gene>
<feature type="non-terminal residue" evidence="9">
    <location>
        <position position="1059"/>
    </location>
</feature>
<dbReference type="GO" id="GO:0009279">
    <property type="term" value="C:cell outer membrane"/>
    <property type="evidence" value="ECO:0007669"/>
    <property type="project" value="UniProtKB-SubCell"/>
</dbReference>
<dbReference type="PROSITE" id="PS52016">
    <property type="entry name" value="TONB_DEPENDENT_REC_3"/>
    <property type="match status" value="1"/>
</dbReference>
<comment type="subcellular location">
    <subcellularLocation>
        <location evidence="1 7">Cell outer membrane</location>
        <topology evidence="1 7">Multi-pass membrane protein</topology>
    </subcellularLocation>
</comment>